<comment type="caution">
    <text evidence="5">The sequence shown here is derived from an EMBL/GenBank/DDBJ whole genome shotgun (WGS) entry which is preliminary data.</text>
</comment>
<evidence type="ECO:0000313" key="6">
    <source>
        <dbReference type="Proteomes" id="UP000076858"/>
    </source>
</evidence>
<feature type="domain" description="N-acetyltransferase" evidence="4">
    <location>
        <begin position="17"/>
        <end position="105"/>
    </location>
</feature>
<dbReference type="STRING" id="35525.A0A164WHV1"/>
<evidence type="ECO:0000256" key="3">
    <source>
        <dbReference type="ARBA" id="ARBA00031876"/>
    </source>
</evidence>
<dbReference type="InterPro" id="IPR031165">
    <property type="entry name" value="GNAT_YJDJ"/>
</dbReference>
<evidence type="ECO:0000256" key="2">
    <source>
        <dbReference type="ARBA" id="ARBA00020243"/>
    </source>
</evidence>
<protein>
    <recommendedName>
        <fullName evidence="2">Protein NATD1</fullName>
    </recommendedName>
    <alternativeName>
        <fullName evidence="3">N-acetyltransferase domain-containing protein 1</fullName>
    </alternativeName>
</protein>
<evidence type="ECO:0000259" key="4">
    <source>
        <dbReference type="PROSITE" id="PS51729"/>
    </source>
</evidence>
<dbReference type="FunFam" id="3.40.630.30:FF:000106">
    <property type="entry name" value="Acetyltransferase At1g77540"/>
    <property type="match status" value="1"/>
</dbReference>
<evidence type="ECO:0000256" key="1">
    <source>
        <dbReference type="ARBA" id="ARBA00006233"/>
    </source>
</evidence>
<proteinExistence type="inferred from homology"/>
<dbReference type="AlphaFoldDB" id="A0A164WHV1"/>
<dbReference type="Pfam" id="PF14542">
    <property type="entry name" value="Acetyltransf_CG"/>
    <property type="match status" value="1"/>
</dbReference>
<dbReference type="PROSITE" id="PS51729">
    <property type="entry name" value="GNAT_YJDJ"/>
    <property type="match status" value="1"/>
</dbReference>
<dbReference type="SUPFAM" id="SSF55729">
    <property type="entry name" value="Acyl-CoA N-acyltransferases (Nat)"/>
    <property type="match status" value="1"/>
</dbReference>
<keyword evidence="6" id="KW-1185">Reference proteome</keyword>
<accession>A0A164WHV1</accession>
<organism evidence="5 6">
    <name type="scientific">Daphnia magna</name>
    <dbReference type="NCBI Taxonomy" id="35525"/>
    <lineage>
        <taxon>Eukaryota</taxon>
        <taxon>Metazoa</taxon>
        <taxon>Ecdysozoa</taxon>
        <taxon>Arthropoda</taxon>
        <taxon>Crustacea</taxon>
        <taxon>Branchiopoda</taxon>
        <taxon>Diplostraca</taxon>
        <taxon>Cladocera</taxon>
        <taxon>Anomopoda</taxon>
        <taxon>Daphniidae</taxon>
        <taxon>Daphnia</taxon>
    </lineage>
</organism>
<dbReference type="OrthoDB" id="74247at2759"/>
<dbReference type="Proteomes" id="UP000076858">
    <property type="component" value="Unassembled WGS sequence"/>
</dbReference>
<sequence length="110" mass="12805">MNSSSRRDFVIDDLKVHHDTTKSKFCIQLDDDNEAILVYEKKKDMIDFYHTEVPMGFTGRGIAGILAKAAFDHAVENELKMRLTCTYLHNYLHNCLKDETKEKYLKYVVA</sequence>
<dbReference type="PANTHER" id="PTHR31435">
    <property type="entry name" value="PROTEIN NATD1"/>
    <property type="match status" value="1"/>
</dbReference>
<comment type="similarity">
    <text evidence="1">Belongs to the NATD1 family.</text>
</comment>
<dbReference type="Gene3D" id="3.40.630.30">
    <property type="match status" value="1"/>
</dbReference>
<dbReference type="InterPro" id="IPR045057">
    <property type="entry name" value="Gcn5-rel_NAT"/>
</dbReference>
<dbReference type="PANTHER" id="PTHR31435:SF9">
    <property type="entry name" value="PROTEIN NATD1"/>
    <property type="match status" value="1"/>
</dbReference>
<name>A0A164WHV1_9CRUS</name>
<gene>
    <name evidence="5" type="ORF">APZ42_021731</name>
</gene>
<reference evidence="5 6" key="1">
    <citation type="submission" date="2016-03" db="EMBL/GenBank/DDBJ databases">
        <title>EvidentialGene: Evidence-directed Construction of Genes on Genomes.</title>
        <authorList>
            <person name="Gilbert D.G."/>
            <person name="Choi J.-H."/>
            <person name="Mockaitis K."/>
            <person name="Colbourne J."/>
            <person name="Pfrender M."/>
        </authorList>
    </citation>
    <scope>NUCLEOTIDE SEQUENCE [LARGE SCALE GENOMIC DNA]</scope>
    <source>
        <strain evidence="5 6">Xinb3</strain>
        <tissue evidence="5">Complete organism</tissue>
    </source>
</reference>
<dbReference type="EMBL" id="LRGB01001253">
    <property type="protein sequence ID" value="KZS13277.1"/>
    <property type="molecule type" value="Genomic_DNA"/>
</dbReference>
<evidence type="ECO:0000313" key="5">
    <source>
        <dbReference type="EMBL" id="KZS13277.1"/>
    </source>
</evidence>
<dbReference type="InterPro" id="IPR016181">
    <property type="entry name" value="Acyl_CoA_acyltransferase"/>
</dbReference>